<feature type="region of interest" description="Disordered" evidence="1">
    <location>
        <begin position="80"/>
        <end position="112"/>
    </location>
</feature>
<dbReference type="HOGENOM" id="CLU_2142875_0_0_5"/>
<organism evidence="2 3">
    <name type="scientific">Paramagnetospirillum magneticum (strain ATCC 700264 / AMB-1)</name>
    <name type="common">Magnetospirillum magneticum</name>
    <dbReference type="NCBI Taxonomy" id="342108"/>
    <lineage>
        <taxon>Bacteria</taxon>
        <taxon>Pseudomonadati</taxon>
        <taxon>Pseudomonadota</taxon>
        <taxon>Alphaproteobacteria</taxon>
        <taxon>Rhodospirillales</taxon>
        <taxon>Magnetospirillaceae</taxon>
        <taxon>Paramagnetospirillum</taxon>
    </lineage>
</organism>
<dbReference type="AlphaFoldDB" id="Q2W105"/>
<accession>Q2W105</accession>
<reference evidence="2 3" key="1">
    <citation type="journal article" date="2005" name="DNA Res.">
        <title>Complete genome sequence of the facultative anaerobic magnetotactic bacterium Magnetospirillum sp. strain AMB-1.</title>
        <authorList>
            <person name="Matsunaga T."/>
            <person name="Okamura Y."/>
            <person name="Fukuda Y."/>
            <person name="Wahyudi A.T."/>
            <person name="Murase Y."/>
            <person name="Takeyama H."/>
        </authorList>
    </citation>
    <scope>NUCLEOTIDE SEQUENCE [LARGE SCALE GENOMIC DNA]</scope>
    <source>
        <strain evidence="3">ATCC 700264 / AMB-1</strain>
    </source>
</reference>
<proteinExistence type="predicted"/>
<protein>
    <submittedName>
        <fullName evidence="2">Uncharacterized protein</fullName>
    </submittedName>
</protein>
<dbReference type="STRING" id="342108.amb3666"/>
<dbReference type="KEGG" id="mag:amb3666"/>
<evidence type="ECO:0000313" key="3">
    <source>
        <dbReference type="Proteomes" id="UP000007058"/>
    </source>
</evidence>
<feature type="compositionally biased region" description="Basic and acidic residues" evidence="1">
    <location>
        <begin position="103"/>
        <end position="112"/>
    </location>
</feature>
<evidence type="ECO:0000313" key="2">
    <source>
        <dbReference type="EMBL" id="BAE52470.1"/>
    </source>
</evidence>
<evidence type="ECO:0000256" key="1">
    <source>
        <dbReference type="SAM" id="MobiDB-lite"/>
    </source>
</evidence>
<keyword evidence="3" id="KW-1185">Reference proteome</keyword>
<dbReference type="Proteomes" id="UP000007058">
    <property type="component" value="Chromosome"/>
</dbReference>
<dbReference type="EMBL" id="AP007255">
    <property type="protein sequence ID" value="BAE52470.1"/>
    <property type="molecule type" value="Genomic_DNA"/>
</dbReference>
<gene>
    <name evidence="2" type="ordered locus">amb3666</name>
</gene>
<name>Q2W105_PARM1</name>
<sequence>MEAHRLDQIEIDAGVEMRVADALARRPANTPDPPATAKQLGILFTMLVERDCQLKSSDAPITAAFADELIGHLRQVVVKSRPSNEEPPRPPSAQVEGVASPKRSRDGGIDGM</sequence>